<evidence type="ECO:0000313" key="4">
    <source>
        <dbReference type="Proteomes" id="UP001596099"/>
    </source>
</evidence>
<evidence type="ECO:0000313" key="3">
    <source>
        <dbReference type="EMBL" id="MFC5971017.1"/>
    </source>
</evidence>
<feature type="compositionally biased region" description="Basic and acidic residues" evidence="1">
    <location>
        <begin position="169"/>
        <end position="184"/>
    </location>
</feature>
<organism evidence="3 4">
    <name type="scientific">Halomarina salina</name>
    <dbReference type="NCBI Taxonomy" id="1872699"/>
    <lineage>
        <taxon>Archaea</taxon>
        <taxon>Methanobacteriati</taxon>
        <taxon>Methanobacteriota</taxon>
        <taxon>Stenosarchaea group</taxon>
        <taxon>Halobacteria</taxon>
        <taxon>Halobacteriales</taxon>
        <taxon>Natronomonadaceae</taxon>
        <taxon>Halomarina</taxon>
    </lineage>
</organism>
<dbReference type="EMBL" id="JBHSQH010000001">
    <property type="protein sequence ID" value="MFC5971017.1"/>
    <property type="molecule type" value="Genomic_DNA"/>
</dbReference>
<reference evidence="3 4" key="1">
    <citation type="journal article" date="2019" name="Int. J. Syst. Evol. Microbiol.">
        <title>The Global Catalogue of Microorganisms (GCM) 10K type strain sequencing project: providing services to taxonomists for standard genome sequencing and annotation.</title>
        <authorList>
            <consortium name="The Broad Institute Genomics Platform"/>
            <consortium name="The Broad Institute Genome Sequencing Center for Infectious Disease"/>
            <person name="Wu L."/>
            <person name="Ma J."/>
        </authorList>
    </citation>
    <scope>NUCLEOTIDE SEQUENCE [LARGE SCALE GENOMIC DNA]</scope>
    <source>
        <strain evidence="3 4">CGMCC 1.12543</strain>
    </source>
</reference>
<dbReference type="AlphaFoldDB" id="A0ABD5RKA5"/>
<sequence length="184" mass="19263">MRSGEVPSVDIPHGTLVLSRVVDGVGVALDAAFERSLTGYAVVTPQAALLLDDAECVLTFESGVPVLAYHLASDAGGTDALTAFPAGGPCRVELFTLPAEALATAHETPDLRVPPGAPAEHLAGDEALADRCRERAPDREDDAGTDPLAAFLADEERIAAIQEEAQAEAARRAEEWGLDDHLSE</sequence>
<dbReference type="Pfam" id="PF26239">
    <property type="entry name" value="DUF8054"/>
    <property type="match status" value="1"/>
</dbReference>
<accession>A0ABD5RKA5</accession>
<comment type="caution">
    <text evidence="3">The sequence shown here is derived from an EMBL/GenBank/DDBJ whole genome shotgun (WGS) entry which is preliminary data.</text>
</comment>
<evidence type="ECO:0000259" key="2">
    <source>
        <dbReference type="Pfam" id="PF26239"/>
    </source>
</evidence>
<feature type="region of interest" description="Disordered" evidence="1">
    <location>
        <begin position="165"/>
        <end position="184"/>
    </location>
</feature>
<dbReference type="Proteomes" id="UP001596099">
    <property type="component" value="Unassembled WGS sequence"/>
</dbReference>
<gene>
    <name evidence="3" type="ORF">ACFPYI_06685</name>
</gene>
<dbReference type="InterPro" id="IPR058367">
    <property type="entry name" value="DUF8054"/>
</dbReference>
<feature type="domain" description="DUF8054" evidence="2">
    <location>
        <begin position="11"/>
        <end position="178"/>
    </location>
</feature>
<name>A0ABD5RKA5_9EURY</name>
<protein>
    <recommendedName>
        <fullName evidence="2">DUF8054 domain-containing protein</fullName>
    </recommendedName>
</protein>
<proteinExistence type="predicted"/>
<dbReference type="RefSeq" id="WP_247413931.1">
    <property type="nucleotide sequence ID" value="NZ_JALLGW010000001.1"/>
</dbReference>
<evidence type="ECO:0000256" key="1">
    <source>
        <dbReference type="SAM" id="MobiDB-lite"/>
    </source>
</evidence>
<keyword evidence="4" id="KW-1185">Reference proteome</keyword>